<comment type="caution">
    <text evidence="1">The sequence shown here is derived from an EMBL/GenBank/DDBJ whole genome shotgun (WGS) entry which is preliminary data.</text>
</comment>
<organism evidence="1 2">
    <name type="scientific">Arctium lappa</name>
    <name type="common">Greater burdock</name>
    <name type="synonym">Lappa major</name>
    <dbReference type="NCBI Taxonomy" id="4217"/>
    <lineage>
        <taxon>Eukaryota</taxon>
        <taxon>Viridiplantae</taxon>
        <taxon>Streptophyta</taxon>
        <taxon>Embryophyta</taxon>
        <taxon>Tracheophyta</taxon>
        <taxon>Spermatophyta</taxon>
        <taxon>Magnoliopsida</taxon>
        <taxon>eudicotyledons</taxon>
        <taxon>Gunneridae</taxon>
        <taxon>Pentapetalae</taxon>
        <taxon>asterids</taxon>
        <taxon>campanulids</taxon>
        <taxon>Asterales</taxon>
        <taxon>Asteraceae</taxon>
        <taxon>Carduoideae</taxon>
        <taxon>Cardueae</taxon>
        <taxon>Arctiinae</taxon>
        <taxon>Arctium</taxon>
    </lineage>
</organism>
<gene>
    <name evidence="1" type="ORF">L6452_35798</name>
</gene>
<dbReference type="EMBL" id="CM042059">
    <property type="protein sequence ID" value="KAI3681017.1"/>
    <property type="molecule type" value="Genomic_DNA"/>
</dbReference>
<reference evidence="2" key="1">
    <citation type="journal article" date="2022" name="Mol. Ecol. Resour.">
        <title>The genomes of chicory, endive, great burdock and yacon provide insights into Asteraceae palaeo-polyploidization history and plant inulin production.</title>
        <authorList>
            <person name="Fan W."/>
            <person name="Wang S."/>
            <person name="Wang H."/>
            <person name="Wang A."/>
            <person name="Jiang F."/>
            <person name="Liu H."/>
            <person name="Zhao H."/>
            <person name="Xu D."/>
            <person name="Zhang Y."/>
        </authorList>
    </citation>
    <scope>NUCLEOTIDE SEQUENCE [LARGE SCALE GENOMIC DNA]</scope>
    <source>
        <strain evidence="2">cv. Niubang</strain>
    </source>
</reference>
<sequence length="303" mass="35602">MAIFLTIIGHNERFRMVKRRFQHSTETIHRHFREVLRAMMKFAKEVIRPTHFEENPNTSERQRNLRQIFPGAIGALDGTLIHAIVPADQQARYRGRGRGECYQNVLGICDFNMLFTYVWAGWEGIAHDARVLREVAFNPTSGFPFPPRDKYYLCDAAYANTRGFMTPYRNTRYWLSDFRRQRALTREERFNHAHAQLRNVIERAYGVLKARFPILKQMAPYPFRIQRNVVIACFAVHNFIRRCNIHDQLFMDYDNDSTFIAEGQEEIEGGDEDDMDGRPFGTQNNEYMANLHNQIANQLMLNA</sequence>
<evidence type="ECO:0000313" key="1">
    <source>
        <dbReference type="EMBL" id="KAI3681017.1"/>
    </source>
</evidence>
<proteinExistence type="predicted"/>
<dbReference type="Proteomes" id="UP001055879">
    <property type="component" value="Linkage Group LG13"/>
</dbReference>
<protein>
    <submittedName>
        <fullName evidence="1">Uncharacterized protein</fullName>
    </submittedName>
</protein>
<evidence type="ECO:0000313" key="2">
    <source>
        <dbReference type="Proteomes" id="UP001055879"/>
    </source>
</evidence>
<accession>A0ACB8Y7Y8</accession>
<reference evidence="1 2" key="2">
    <citation type="journal article" date="2022" name="Mol. Ecol. Resour.">
        <title>The genomes of chicory, endive, great burdock and yacon provide insights into Asteraceae paleo-polyploidization history and plant inulin production.</title>
        <authorList>
            <person name="Fan W."/>
            <person name="Wang S."/>
            <person name="Wang H."/>
            <person name="Wang A."/>
            <person name="Jiang F."/>
            <person name="Liu H."/>
            <person name="Zhao H."/>
            <person name="Xu D."/>
            <person name="Zhang Y."/>
        </authorList>
    </citation>
    <scope>NUCLEOTIDE SEQUENCE [LARGE SCALE GENOMIC DNA]</scope>
    <source>
        <strain evidence="2">cv. Niubang</strain>
    </source>
</reference>
<keyword evidence="2" id="KW-1185">Reference proteome</keyword>
<name>A0ACB8Y7Y8_ARCLA</name>